<protein>
    <recommendedName>
        <fullName evidence="10">O-acyltransferase</fullName>
    </recommendedName>
</protein>
<keyword evidence="4 10" id="KW-0808">Transferase</keyword>
<sequence>MTSVSDTPLHRSSMPSPAMIERPSLLSASSGYENYRGFLNLLYVILGIGSSHLVIENILKYGLLVEFDWPLRFLKDPTNWPSVFLILLINLFILFQYWLEIQLMKVTSAKKLLIFFEIINISLILIFPVIYIHHRQPNAVGAFIAVCLYSIVFLKLVSYTHINYRCRLVLLRKKHDETNSVVISNGPIIYPNNLTIKNLYYFLLAPTLCYELNFPRTQRIRKTFLCRRVGEILVISSLQYCLGQQWILPILRTLHRPLHHYSLLENIERLLRLALPNHLIWLLLFYVYFHSTLNLLAELLCFGDRLFYRDWWNATDLYEFWNRWNTSVHDFSKRHVYHPLVDHYGFSRSLGTLTVFVISGFFHEYLISVPLRMIRPWSFLAMILQVPIGLAVRRVKNENKTYGNIAVWVSLILIQPIAILLYIQDLFYRDFVKTLK</sequence>
<feature type="transmembrane region" description="Helical" evidence="12">
    <location>
        <begin position="38"/>
        <end position="59"/>
    </location>
</feature>
<dbReference type="GO" id="GO:0019432">
    <property type="term" value="P:triglyceride biosynthetic process"/>
    <property type="evidence" value="ECO:0007669"/>
    <property type="project" value="TreeGrafter"/>
</dbReference>
<comment type="pathway">
    <text evidence="2">Lipid metabolism.</text>
</comment>
<evidence type="ECO:0000256" key="8">
    <source>
        <dbReference type="ARBA" id="ARBA00023136"/>
    </source>
</evidence>
<keyword evidence="8 10" id="KW-0472">Membrane</keyword>
<dbReference type="Proteomes" id="UP000663851">
    <property type="component" value="Unassembled WGS sequence"/>
</dbReference>
<dbReference type="AlphaFoldDB" id="A0A820IVT3"/>
<evidence type="ECO:0000256" key="12">
    <source>
        <dbReference type="SAM" id="Phobius"/>
    </source>
</evidence>
<evidence type="ECO:0000313" key="15">
    <source>
        <dbReference type="Proteomes" id="UP000663851"/>
    </source>
</evidence>
<dbReference type="EMBL" id="CAJNYD010004959">
    <property type="protein sequence ID" value="CAF3651181.1"/>
    <property type="molecule type" value="Genomic_DNA"/>
</dbReference>
<dbReference type="GO" id="GO:0005789">
    <property type="term" value="C:endoplasmic reticulum membrane"/>
    <property type="evidence" value="ECO:0007669"/>
    <property type="project" value="UniProtKB-SubCell"/>
</dbReference>
<feature type="transmembrane region" description="Helical" evidence="12">
    <location>
        <begin position="374"/>
        <end position="393"/>
    </location>
</feature>
<keyword evidence="6 10" id="KW-0256">Endoplasmic reticulum</keyword>
<evidence type="ECO:0000256" key="11">
    <source>
        <dbReference type="PIRSR" id="PIRSR000439-1"/>
    </source>
</evidence>
<comment type="caution">
    <text evidence="14">The sequence shown here is derived from an EMBL/GenBank/DDBJ whole genome shotgun (WGS) entry which is preliminary data.</text>
</comment>
<evidence type="ECO:0000256" key="5">
    <source>
        <dbReference type="ARBA" id="ARBA00022692"/>
    </source>
</evidence>
<keyword evidence="9 10" id="KW-0012">Acyltransferase</keyword>
<feature type="transmembrane region" description="Helical" evidence="12">
    <location>
        <begin position="112"/>
        <end position="133"/>
    </location>
</feature>
<evidence type="ECO:0000256" key="10">
    <source>
        <dbReference type="PIRNR" id="PIRNR000439"/>
    </source>
</evidence>
<keyword evidence="7 12" id="KW-1133">Transmembrane helix</keyword>
<evidence type="ECO:0000256" key="1">
    <source>
        <dbReference type="ARBA" id="ARBA00004477"/>
    </source>
</evidence>
<comment type="subcellular location">
    <subcellularLocation>
        <location evidence="1 10">Endoplasmic reticulum membrane</location>
        <topology evidence="1 10">Multi-pass membrane protein</topology>
    </subcellularLocation>
</comment>
<evidence type="ECO:0000256" key="3">
    <source>
        <dbReference type="ARBA" id="ARBA00009010"/>
    </source>
</evidence>
<feature type="active site" evidence="11">
    <location>
        <position position="363"/>
    </location>
</feature>
<dbReference type="EMBL" id="CAJOBO010000936">
    <property type="protein sequence ID" value="CAF4313920.1"/>
    <property type="molecule type" value="Genomic_DNA"/>
</dbReference>
<dbReference type="InterPro" id="IPR004299">
    <property type="entry name" value="MBOAT_fam"/>
</dbReference>
<evidence type="ECO:0000256" key="6">
    <source>
        <dbReference type="ARBA" id="ARBA00022824"/>
    </source>
</evidence>
<dbReference type="PANTHER" id="PTHR10408:SF7">
    <property type="entry name" value="DIACYLGLYCEROL O-ACYLTRANSFERASE 1"/>
    <property type="match status" value="1"/>
</dbReference>
<evidence type="ECO:0000313" key="13">
    <source>
        <dbReference type="EMBL" id="CAF3651181.1"/>
    </source>
</evidence>
<evidence type="ECO:0000256" key="4">
    <source>
        <dbReference type="ARBA" id="ARBA00022679"/>
    </source>
</evidence>
<comment type="similarity">
    <text evidence="3 10">Belongs to the membrane-bound acyltransferase family. Sterol o-acyltransferase subfamily.</text>
</comment>
<feature type="transmembrane region" description="Helical" evidence="12">
    <location>
        <begin position="349"/>
        <end position="367"/>
    </location>
</feature>
<accession>A0A820IVT3</accession>
<dbReference type="GO" id="GO:0004144">
    <property type="term" value="F:diacylglycerol O-acyltransferase activity"/>
    <property type="evidence" value="ECO:0007669"/>
    <property type="project" value="TreeGrafter"/>
</dbReference>
<organism evidence="14 15">
    <name type="scientific">Rotaria socialis</name>
    <dbReference type="NCBI Taxonomy" id="392032"/>
    <lineage>
        <taxon>Eukaryota</taxon>
        <taxon>Metazoa</taxon>
        <taxon>Spiralia</taxon>
        <taxon>Gnathifera</taxon>
        <taxon>Rotifera</taxon>
        <taxon>Eurotatoria</taxon>
        <taxon>Bdelloidea</taxon>
        <taxon>Philodinida</taxon>
        <taxon>Philodinidae</taxon>
        <taxon>Rotaria</taxon>
    </lineage>
</organism>
<feature type="transmembrane region" description="Helical" evidence="12">
    <location>
        <begin position="405"/>
        <end position="423"/>
    </location>
</feature>
<evidence type="ECO:0000256" key="9">
    <source>
        <dbReference type="ARBA" id="ARBA00023315"/>
    </source>
</evidence>
<proteinExistence type="inferred from homology"/>
<gene>
    <name evidence="14" type="ORF">HFQ381_LOCUS14371</name>
    <name evidence="13" type="ORF">LUA448_LOCUS32978</name>
</gene>
<evidence type="ECO:0000313" key="14">
    <source>
        <dbReference type="EMBL" id="CAF4313920.1"/>
    </source>
</evidence>
<reference evidence="14" key="1">
    <citation type="submission" date="2021-02" db="EMBL/GenBank/DDBJ databases">
        <authorList>
            <person name="Nowell W R."/>
        </authorList>
    </citation>
    <scope>NUCLEOTIDE SEQUENCE</scope>
</reference>
<dbReference type="Pfam" id="PF03062">
    <property type="entry name" value="MBOAT"/>
    <property type="match status" value="1"/>
</dbReference>
<dbReference type="Proteomes" id="UP000663833">
    <property type="component" value="Unassembled WGS sequence"/>
</dbReference>
<evidence type="ECO:0000256" key="7">
    <source>
        <dbReference type="ARBA" id="ARBA00022989"/>
    </source>
</evidence>
<feature type="transmembrane region" description="Helical" evidence="12">
    <location>
        <begin position="79"/>
        <end position="100"/>
    </location>
</feature>
<name>A0A820IVT3_9BILA</name>
<dbReference type="PIRSF" id="PIRSF000439">
    <property type="entry name" value="Oat_ACAT_DAG_ARE"/>
    <property type="match status" value="1"/>
</dbReference>
<evidence type="ECO:0000256" key="2">
    <source>
        <dbReference type="ARBA" id="ARBA00005189"/>
    </source>
</evidence>
<dbReference type="PANTHER" id="PTHR10408">
    <property type="entry name" value="STEROL O-ACYLTRANSFERASE"/>
    <property type="match status" value="1"/>
</dbReference>
<dbReference type="UniPathway" id="UPA00230"/>
<feature type="transmembrane region" description="Helical" evidence="12">
    <location>
        <begin position="139"/>
        <end position="157"/>
    </location>
</feature>
<keyword evidence="5 12" id="KW-0812">Transmembrane</keyword>
<dbReference type="InterPro" id="IPR014371">
    <property type="entry name" value="Oat_ACAT_DAG_ARE"/>
</dbReference>